<dbReference type="InterPro" id="IPR027417">
    <property type="entry name" value="P-loop_NTPase"/>
</dbReference>
<evidence type="ECO:0000313" key="2">
    <source>
        <dbReference type="Proteomes" id="UP000219335"/>
    </source>
</evidence>
<proteinExistence type="predicted"/>
<organism evidence="1 2">
    <name type="scientific">Nitrosomonas ureae</name>
    <dbReference type="NCBI Taxonomy" id="44577"/>
    <lineage>
        <taxon>Bacteria</taxon>
        <taxon>Pseudomonadati</taxon>
        <taxon>Pseudomonadota</taxon>
        <taxon>Betaproteobacteria</taxon>
        <taxon>Nitrosomonadales</taxon>
        <taxon>Nitrosomonadaceae</taxon>
        <taxon>Nitrosomonas</taxon>
    </lineage>
</organism>
<evidence type="ECO:0000313" key="1">
    <source>
        <dbReference type="EMBL" id="SOD16527.1"/>
    </source>
</evidence>
<accession>A0A286A3T0</accession>
<name>A0A286A3T0_9PROT</name>
<dbReference type="RefSeq" id="WP_176492678.1">
    <property type="nucleotide sequence ID" value="NZ_OCMU01000001.1"/>
</dbReference>
<gene>
    <name evidence="1" type="ORF">SAMN06297164_0612</name>
</gene>
<dbReference type="AlphaFoldDB" id="A0A286A3T0"/>
<sequence>MDNFSIISQSVKNCLKNNQAVVVITQAKLRKSIIEDLNTVNFDIEDLKGKGQIKFLDAGLFLSNFIIDDRELDIDILNTSICHTIDNSKLYFQEVILIDGMVDMLSTRGDQEAALSLENHFYGITLQSGLPIFIFASDVSGVSAEDESDSSIMTSLGNSIISTLETAGNTLEKLTITSTTTNNFESISHGL</sequence>
<dbReference type="EMBL" id="OCMU01000001">
    <property type="protein sequence ID" value="SOD16527.1"/>
    <property type="molecule type" value="Genomic_DNA"/>
</dbReference>
<reference evidence="1 2" key="1">
    <citation type="submission" date="2017-09" db="EMBL/GenBank/DDBJ databases">
        <authorList>
            <person name="Ehlers B."/>
            <person name="Leendertz F.H."/>
        </authorList>
    </citation>
    <scope>NUCLEOTIDE SEQUENCE [LARGE SCALE GENOMIC DNA]</scope>
    <source>
        <strain evidence="1 2">Nm42</strain>
    </source>
</reference>
<protein>
    <submittedName>
        <fullName evidence="1">Uncharacterized protein</fullName>
    </submittedName>
</protein>
<dbReference type="Gene3D" id="3.40.50.300">
    <property type="entry name" value="P-loop containing nucleotide triphosphate hydrolases"/>
    <property type="match status" value="1"/>
</dbReference>
<dbReference type="Proteomes" id="UP000219335">
    <property type="component" value="Unassembled WGS sequence"/>
</dbReference>